<dbReference type="PANTHER" id="PTHR34374:SF1">
    <property type="entry name" value="LARGE RIBOSOMAL RNA SUBUNIT ACCUMULATION PROTEIN YCED HOMOLOG 1, CHLOROPLASTIC"/>
    <property type="match status" value="1"/>
</dbReference>
<feature type="region of interest" description="Disordered" evidence="1">
    <location>
        <begin position="177"/>
        <end position="203"/>
    </location>
</feature>
<dbReference type="PANTHER" id="PTHR34374">
    <property type="entry name" value="LARGE RIBOSOMAL RNA SUBUNIT ACCUMULATION PROTEIN YCED HOMOLOG 1, CHLOROPLASTIC"/>
    <property type="match status" value="1"/>
</dbReference>
<evidence type="ECO:0008006" key="4">
    <source>
        <dbReference type="Google" id="ProtNLM"/>
    </source>
</evidence>
<comment type="caution">
    <text evidence="2">The sequence shown here is derived from an EMBL/GenBank/DDBJ whole genome shotgun (WGS) entry which is preliminary data.</text>
</comment>
<reference evidence="2 3" key="1">
    <citation type="submission" date="2018-11" db="EMBL/GenBank/DDBJ databases">
        <title>Sequencing the genomes of 1000 actinobacteria strains.</title>
        <authorList>
            <person name="Klenk H.-P."/>
        </authorList>
    </citation>
    <scope>NUCLEOTIDE SEQUENCE [LARGE SCALE GENOMIC DNA]</scope>
    <source>
        <strain evidence="2 3">DSM 13521</strain>
    </source>
</reference>
<proteinExistence type="predicted"/>
<dbReference type="InterPro" id="IPR003772">
    <property type="entry name" value="YceD"/>
</dbReference>
<evidence type="ECO:0000256" key="1">
    <source>
        <dbReference type="SAM" id="MobiDB-lite"/>
    </source>
</evidence>
<accession>A0A3N2D021</accession>
<sequence length="203" mass="21617">MNPRSPFVVGVHELVRRPGAMHTTRLAIPAPGDLRNEVIGVPTGAEVEIDLRLESVVEGVLASARVLAPLAGECVRCLTAIADEADVELTELFAYPGAIEIDPEDTEAEEIAEILDDAIDLEQAVRDAIVLDLPFQPHCRPDCLGLCPECGVDLNTADPDHGHDVVDARWAALVEAFNQPDGEPDETPGGTAAPTTTGEESDR</sequence>
<dbReference type="Pfam" id="PF02620">
    <property type="entry name" value="YceD"/>
    <property type="match status" value="1"/>
</dbReference>
<dbReference type="AlphaFoldDB" id="A0A3N2D021"/>
<evidence type="ECO:0000313" key="3">
    <source>
        <dbReference type="Proteomes" id="UP000275356"/>
    </source>
</evidence>
<dbReference type="EMBL" id="RKHQ01000002">
    <property type="protein sequence ID" value="ROR93132.1"/>
    <property type="molecule type" value="Genomic_DNA"/>
</dbReference>
<feature type="compositionally biased region" description="Low complexity" evidence="1">
    <location>
        <begin position="187"/>
        <end position="203"/>
    </location>
</feature>
<dbReference type="Proteomes" id="UP000275356">
    <property type="component" value="Unassembled WGS sequence"/>
</dbReference>
<evidence type="ECO:0000313" key="2">
    <source>
        <dbReference type="EMBL" id="ROR93132.1"/>
    </source>
</evidence>
<gene>
    <name evidence="2" type="ORF">EDD28_2539</name>
</gene>
<protein>
    <recommendedName>
        <fullName evidence="4">Metal-binding protein</fullName>
    </recommendedName>
</protein>
<name>A0A3N2D021_9MICO</name>
<keyword evidence="3" id="KW-1185">Reference proteome</keyword>
<dbReference type="RefSeq" id="WP_123740135.1">
    <property type="nucleotide sequence ID" value="NZ_RKHQ01000002.1"/>
</dbReference>
<organism evidence="2 3">
    <name type="scientific">Salana multivorans</name>
    <dbReference type="NCBI Taxonomy" id="120377"/>
    <lineage>
        <taxon>Bacteria</taxon>
        <taxon>Bacillati</taxon>
        <taxon>Actinomycetota</taxon>
        <taxon>Actinomycetes</taxon>
        <taxon>Micrococcales</taxon>
        <taxon>Beutenbergiaceae</taxon>
        <taxon>Salana</taxon>
    </lineage>
</organism>
<dbReference type="OrthoDB" id="9790372at2"/>